<dbReference type="PRINTS" id="PR00149">
    <property type="entry name" value="FUMRATELYASE"/>
</dbReference>
<keyword evidence="7" id="KW-1185">Reference proteome</keyword>
<comment type="pathway">
    <text evidence="3">Carbohydrate metabolism; tricarboxylic acid cycle; (S)-malate from fumarate: step 1/1.</text>
</comment>
<dbReference type="SUPFAM" id="SSF48557">
    <property type="entry name" value="L-aspartase-like"/>
    <property type="match status" value="1"/>
</dbReference>
<dbReference type="Gene3D" id="1.10.275.10">
    <property type="entry name" value="Fumarase/aspartase (N-terminal domain)"/>
    <property type="match status" value="1"/>
</dbReference>
<dbReference type="CDD" id="cd01362">
    <property type="entry name" value="Fumarase_classII"/>
    <property type="match status" value="1"/>
</dbReference>
<dbReference type="InterPro" id="IPR024083">
    <property type="entry name" value="Fumarase/histidase_N"/>
</dbReference>
<gene>
    <name evidence="3 6" type="primary">fumC</name>
    <name evidence="6" type="ORF">PX653_13945</name>
</gene>
<keyword evidence="2 3" id="KW-0456">Lyase</keyword>
<evidence type="ECO:0000313" key="6">
    <source>
        <dbReference type="EMBL" id="WEF35799.1"/>
    </source>
</evidence>
<feature type="domain" description="Fumarase C C-terminal" evidence="5">
    <location>
        <begin position="407"/>
        <end position="460"/>
    </location>
</feature>
<feature type="active site" evidence="3">
    <location>
        <position position="317"/>
    </location>
</feature>
<protein>
    <recommendedName>
        <fullName evidence="3">Fumarate hydratase class II</fullName>
        <shortName evidence="3">Fumarase C</shortName>
        <ecNumber evidence="3">4.2.1.2</ecNumber>
    </recommendedName>
    <alternativeName>
        <fullName evidence="3">Aerobic fumarase</fullName>
    </alternativeName>
    <alternativeName>
        <fullName evidence="3">Iron-independent fumarase</fullName>
    </alternativeName>
</protein>
<comment type="catalytic activity">
    <reaction evidence="3">
        <text>(S)-malate = fumarate + H2O</text>
        <dbReference type="Rhea" id="RHEA:12460"/>
        <dbReference type="ChEBI" id="CHEBI:15377"/>
        <dbReference type="ChEBI" id="CHEBI:15589"/>
        <dbReference type="ChEBI" id="CHEBI:29806"/>
        <dbReference type="EC" id="4.2.1.2"/>
    </reaction>
</comment>
<comment type="similarity">
    <text evidence="1 3">Belongs to the class-II fumarase/aspartase family. Fumarase subfamily.</text>
</comment>
<reference evidence="6 7" key="1">
    <citation type="submission" date="2023-02" db="EMBL/GenBank/DDBJ databases">
        <title>Gemone sequence of Telluria chitinolytica ACM 3522T.</title>
        <authorList>
            <person name="Frediansyah A."/>
            <person name="Miess H."/>
            <person name="Gross H."/>
        </authorList>
    </citation>
    <scope>NUCLEOTIDE SEQUENCE [LARGE SCALE GENOMIC DNA]</scope>
    <source>
        <strain evidence="6 7">ACM 3522</strain>
    </source>
</reference>
<comment type="subcellular location">
    <subcellularLocation>
        <location evidence="3">Cytoplasm</location>
    </subcellularLocation>
</comment>
<dbReference type="InterPro" id="IPR020557">
    <property type="entry name" value="Fumarate_lyase_CS"/>
</dbReference>
<dbReference type="InterPro" id="IPR005677">
    <property type="entry name" value="Fum_hydII"/>
</dbReference>
<feature type="binding site" evidence="3">
    <location>
        <begin position="97"/>
        <end position="99"/>
    </location>
    <ligand>
        <name>substrate</name>
    </ligand>
</feature>
<organism evidence="6 7">
    <name type="scientific">Pseudoduganella chitinolytica</name>
    <dbReference type="NCBI Taxonomy" id="34070"/>
    <lineage>
        <taxon>Bacteria</taxon>
        <taxon>Pseudomonadati</taxon>
        <taxon>Pseudomonadota</taxon>
        <taxon>Betaproteobacteria</taxon>
        <taxon>Burkholderiales</taxon>
        <taxon>Oxalobacteraceae</taxon>
        <taxon>Telluria group</taxon>
        <taxon>Pseudoduganella</taxon>
    </lineage>
</organism>
<proteinExistence type="inferred from homology"/>
<dbReference type="GO" id="GO:0004333">
    <property type="term" value="F:fumarate hydratase activity"/>
    <property type="evidence" value="ECO:0007669"/>
    <property type="project" value="UniProtKB-EC"/>
</dbReference>
<dbReference type="NCBIfam" id="TIGR00979">
    <property type="entry name" value="fumC_II"/>
    <property type="match status" value="1"/>
</dbReference>
<dbReference type="EMBL" id="CP119083">
    <property type="protein sequence ID" value="WEF35799.1"/>
    <property type="molecule type" value="Genomic_DNA"/>
</dbReference>
<dbReference type="Gene3D" id="1.10.40.30">
    <property type="entry name" value="Fumarase/aspartase (C-terminal domain)"/>
    <property type="match status" value="1"/>
</dbReference>
<comment type="function">
    <text evidence="3">Involved in the TCA cycle. Catalyzes the stereospecific interconversion of fumarate to L-malate.</text>
</comment>
<dbReference type="EC" id="4.2.1.2" evidence="3"/>
<dbReference type="PANTHER" id="PTHR11444">
    <property type="entry name" value="ASPARTATEAMMONIA/ARGININOSUCCINATE/ADENYLOSUCCINATE LYASE"/>
    <property type="match status" value="1"/>
</dbReference>
<dbReference type="InterPro" id="IPR000362">
    <property type="entry name" value="Fumarate_lyase_fam"/>
</dbReference>
<feature type="binding site" description="in site B" evidence="3">
    <location>
        <begin position="128"/>
        <end position="131"/>
    </location>
    <ligand>
        <name>substrate</name>
    </ligand>
</feature>
<feature type="site" description="Important for catalytic activity" evidence="3">
    <location>
        <position position="330"/>
    </location>
</feature>
<comment type="subunit">
    <text evidence="3">Homotetramer.</text>
</comment>
<dbReference type="Gene3D" id="1.20.200.10">
    <property type="entry name" value="Fumarase/aspartase (Central domain)"/>
    <property type="match status" value="1"/>
</dbReference>
<dbReference type="PROSITE" id="PS00163">
    <property type="entry name" value="FUMARATE_LYASES"/>
    <property type="match status" value="1"/>
</dbReference>
<dbReference type="Proteomes" id="UP001216510">
    <property type="component" value="Chromosome"/>
</dbReference>
<feature type="binding site" evidence="3">
    <location>
        <position position="318"/>
    </location>
    <ligand>
        <name>substrate</name>
    </ligand>
</feature>
<dbReference type="InterPro" id="IPR018951">
    <property type="entry name" value="Fumarase_C_C"/>
</dbReference>
<evidence type="ECO:0000256" key="1">
    <source>
        <dbReference type="ARBA" id="ARBA00009084"/>
    </source>
</evidence>
<keyword evidence="3" id="KW-0816">Tricarboxylic acid cycle</keyword>
<evidence type="ECO:0000313" key="7">
    <source>
        <dbReference type="Proteomes" id="UP001216510"/>
    </source>
</evidence>
<dbReference type="HAMAP" id="MF_00743">
    <property type="entry name" value="FumaraseC"/>
    <property type="match status" value="1"/>
</dbReference>
<keyword evidence="3" id="KW-0963">Cytoplasm</keyword>
<accession>A0ABY8BND6</accession>
<dbReference type="PRINTS" id="PR00145">
    <property type="entry name" value="ARGSUCLYASE"/>
</dbReference>
<sequence>MDSRIERDSFGPIDVPADRLWGAQTQRSLQHFRISTERMPPELIAALAQVKRAAARVNVDLGVLDAVKADAIARAADEVLAGKHAQEFPLAVWQTGSGTQSNMNMNEVLANRASELLGGVRGEERKLHPNDDVNKSQSSNDIFPTAIHVAAATAVATDVLPALRQLRATLDSKAQAFADIVKIGRTHLQDATPLTLGQEFSGYVAQLDHAERALTNALPAVLELAAGGTAVGTGLNAHPEYATRIAAELAERLELPFRSADNKFAALAGHEALVAAHGALKTLAAALFKIANDVRWMASGPRSGLGEITIPENEPGSSIMPGKVNPTQCEAVTMLCCQVFGNDVAITMGGASGNFELNVYKPLLAHNFLQSARLLADGMRSFDEHCAHGIEPNRERIGELMERSLMLVTALAPHIGYDRAAQIAKKAQHEGTTLRDAALALGYVTAEQFEQWIVPLAMTQPGASG</sequence>
<dbReference type="InterPro" id="IPR008948">
    <property type="entry name" value="L-Aspartase-like"/>
</dbReference>
<evidence type="ECO:0000256" key="2">
    <source>
        <dbReference type="ARBA" id="ARBA00023239"/>
    </source>
</evidence>
<feature type="binding site" evidence="3">
    <location>
        <begin position="323"/>
        <end position="325"/>
    </location>
    <ligand>
        <name>substrate</name>
    </ligand>
</feature>
<evidence type="ECO:0000259" key="5">
    <source>
        <dbReference type="Pfam" id="PF10415"/>
    </source>
</evidence>
<dbReference type="InterPro" id="IPR022761">
    <property type="entry name" value="Fumarate_lyase_N"/>
</dbReference>
<feature type="active site" description="Proton donor/acceptor" evidence="3">
    <location>
        <position position="187"/>
    </location>
</feature>
<feature type="binding site" evidence="3">
    <location>
        <position position="186"/>
    </location>
    <ligand>
        <name>substrate</name>
    </ligand>
</feature>
<dbReference type="Pfam" id="PF10415">
    <property type="entry name" value="FumaraseC_C"/>
    <property type="match status" value="1"/>
</dbReference>
<evidence type="ECO:0000259" key="4">
    <source>
        <dbReference type="Pfam" id="PF00206"/>
    </source>
</evidence>
<name>A0ABY8BND6_9BURK</name>
<dbReference type="RefSeq" id="WP_277418445.1">
    <property type="nucleotide sequence ID" value="NZ_CP119083.1"/>
</dbReference>
<comment type="miscellaneous">
    <text evidence="3">There are 2 substrate-binding sites: the catalytic A site, and the non-catalytic B site that may play a role in the transfer of substrate or product between the active site and the solvent. Alternatively, the B site may bind allosteric effectors.</text>
</comment>
<feature type="domain" description="Fumarate lyase N-terminal" evidence="4">
    <location>
        <begin position="11"/>
        <end position="341"/>
    </location>
</feature>
<dbReference type="PANTHER" id="PTHR11444:SF1">
    <property type="entry name" value="FUMARATE HYDRATASE, MITOCHONDRIAL"/>
    <property type="match status" value="1"/>
</dbReference>
<dbReference type="Pfam" id="PF00206">
    <property type="entry name" value="Lyase_1"/>
    <property type="match status" value="1"/>
</dbReference>
<dbReference type="NCBIfam" id="NF008909">
    <property type="entry name" value="PRK12273.1"/>
    <property type="match status" value="1"/>
</dbReference>
<evidence type="ECO:0000256" key="3">
    <source>
        <dbReference type="HAMAP-Rule" id="MF_00743"/>
    </source>
</evidence>
<feature type="binding site" evidence="3">
    <location>
        <begin position="138"/>
        <end position="140"/>
    </location>
    <ligand>
        <name>substrate</name>
    </ligand>
</feature>